<reference evidence="1 2" key="1">
    <citation type="journal article" date="2016" name="Nat. Commun.">
        <title>Ectomycorrhizal ecology is imprinted in the genome of the dominant symbiotic fungus Cenococcum geophilum.</title>
        <authorList>
            <consortium name="DOE Joint Genome Institute"/>
            <person name="Peter M."/>
            <person name="Kohler A."/>
            <person name="Ohm R.A."/>
            <person name="Kuo A."/>
            <person name="Krutzmann J."/>
            <person name="Morin E."/>
            <person name="Arend M."/>
            <person name="Barry K.W."/>
            <person name="Binder M."/>
            <person name="Choi C."/>
            <person name="Clum A."/>
            <person name="Copeland A."/>
            <person name="Grisel N."/>
            <person name="Haridas S."/>
            <person name="Kipfer T."/>
            <person name="LaButti K."/>
            <person name="Lindquist E."/>
            <person name="Lipzen A."/>
            <person name="Maire R."/>
            <person name="Meier B."/>
            <person name="Mihaltcheva S."/>
            <person name="Molinier V."/>
            <person name="Murat C."/>
            <person name="Poggeler S."/>
            <person name="Quandt C.A."/>
            <person name="Sperisen C."/>
            <person name="Tritt A."/>
            <person name="Tisserant E."/>
            <person name="Crous P.W."/>
            <person name="Henrissat B."/>
            <person name="Nehls U."/>
            <person name="Egli S."/>
            <person name="Spatafora J.W."/>
            <person name="Grigoriev I.V."/>
            <person name="Martin F.M."/>
        </authorList>
    </citation>
    <scope>NUCLEOTIDE SEQUENCE [LARGE SCALE GENOMIC DNA]</scope>
    <source>
        <strain evidence="1 2">CBS 459.81</strain>
    </source>
</reference>
<keyword evidence="2" id="KW-1185">Reference proteome</keyword>
<gene>
    <name evidence="1" type="ORF">K432DRAFT_410979</name>
</gene>
<evidence type="ECO:0000313" key="2">
    <source>
        <dbReference type="Proteomes" id="UP000250266"/>
    </source>
</evidence>
<dbReference type="EMBL" id="KV745957">
    <property type="protein sequence ID" value="OCK73116.1"/>
    <property type="molecule type" value="Genomic_DNA"/>
</dbReference>
<evidence type="ECO:0000313" key="1">
    <source>
        <dbReference type="EMBL" id="OCK73116.1"/>
    </source>
</evidence>
<proteinExistence type="predicted"/>
<name>A0A8E2DWQ0_9PEZI</name>
<organism evidence="1 2">
    <name type="scientific">Lepidopterella palustris CBS 459.81</name>
    <dbReference type="NCBI Taxonomy" id="1314670"/>
    <lineage>
        <taxon>Eukaryota</taxon>
        <taxon>Fungi</taxon>
        <taxon>Dikarya</taxon>
        <taxon>Ascomycota</taxon>
        <taxon>Pezizomycotina</taxon>
        <taxon>Dothideomycetes</taxon>
        <taxon>Pleosporomycetidae</taxon>
        <taxon>Mytilinidiales</taxon>
        <taxon>Argynnaceae</taxon>
        <taxon>Lepidopterella</taxon>
    </lineage>
</organism>
<accession>A0A8E2DWQ0</accession>
<dbReference type="Proteomes" id="UP000250266">
    <property type="component" value="Unassembled WGS sequence"/>
</dbReference>
<protein>
    <submittedName>
        <fullName evidence="1">Uncharacterized protein</fullName>
    </submittedName>
</protein>
<dbReference type="AlphaFoldDB" id="A0A8E2DWQ0"/>
<sequence>MSFISSDLKSLQYKLPALTPHTNQAANRRFSAFLTSRALKPMFTLEEMLFRSDILHSSALALQEPLSNTIQSHVELLYKPYVRCSDGKPAGLARSKITSIVLDDLSGPLVQGLTSKAFWTQIMMAAFVRLQSTARLPTGNRDTLGGLKKQFDDTYVPCFGRGALVLL</sequence>